<keyword evidence="2" id="KW-1185">Reference proteome</keyword>
<organism evidence="1 2">
    <name type="scientific">Gemmata palustris</name>
    <dbReference type="NCBI Taxonomy" id="2822762"/>
    <lineage>
        <taxon>Bacteria</taxon>
        <taxon>Pseudomonadati</taxon>
        <taxon>Planctomycetota</taxon>
        <taxon>Planctomycetia</taxon>
        <taxon>Gemmatales</taxon>
        <taxon>Gemmataceae</taxon>
        <taxon>Gemmata</taxon>
    </lineage>
</organism>
<accession>A0ABS5BQU8</accession>
<proteinExistence type="predicted"/>
<gene>
    <name evidence="1" type="ORF">J8F10_12085</name>
</gene>
<evidence type="ECO:0000313" key="2">
    <source>
        <dbReference type="Proteomes" id="UP000676565"/>
    </source>
</evidence>
<sequence>MTADAPAYLDPLSAWWIHAATPERLAEFARLLLPWGTLGATLRADTDPARDVLHRIRTGAPN</sequence>
<dbReference type="Proteomes" id="UP000676565">
    <property type="component" value="Unassembled WGS sequence"/>
</dbReference>
<dbReference type="RefSeq" id="WP_210654066.1">
    <property type="nucleotide sequence ID" value="NZ_JAGKQQ010000001.1"/>
</dbReference>
<evidence type="ECO:0000313" key="1">
    <source>
        <dbReference type="EMBL" id="MBP3956025.1"/>
    </source>
</evidence>
<dbReference type="EMBL" id="JAGKQQ010000001">
    <property type="protein sequence ID" value="MBP3956025.1"/>
    <property type="molecule type" value="Genomic_DNA"/>
</dbReference>
<protein>
    <submittedName>
        <fullName evidence="1">Uncharacterized protein</fullName>
    </submittedName>
</protein>
<name>A0ABS5BQU8_9BACT</name>
<reference evidence="1 2" key="1">
    <citation type="submission" date="2021-04" db="EMBL/GenBank/DDBJ databases">
        <authorList>
            <person name="Ivanova A."/>
        </authorList>
    </citation>
    <scope>NUCLEOTIDE SEQUENCE [LARGE SCALE GENOMIC DNA]</scope>
    <source>
        <strain evidence="1 2">G18</strain>
    </source>
</reference>
<comment type="caution">
    <text evidence="1">The sequence shown here is derived from an EMBL/GenBank/DDBJ whole genome shotgun (WGS) entry which is preliminary data.</text>
</comment>